<proteinExistence type="predicted"/>
<dbReference type="Proteomes" id="UP001254257">
    <property type="component" value="Unassembled WGS sequence"/>
</dbReference>
<reference evidence="2 3" key="1">
    <citation type="submission" date="2023-09" db="EMBL/GenBank/DDBJ databases">
        <title>Whole genome shotgun sequencing (WGS) of Bosea sp. ZW T0_25, isolated from stored onions (Allium cepa).</title>
        <authorList>
            <person name="Stoll D.A."/>
            <person name="Huch M."/>
        </authorList>
    </citation>
    <scope>NUCLEOTIDE SEQUENCE [LARGE SCALE GENOMIC DNA]</scope>
    <source>
        <strain evidence="2 3">ZW T0_25</strain>
    </source>
</reference>
<name>A0ABU3SBX1_9HYPH</name>
<evidence type="ECO:0000259" key="1">
    <source>
        <dbReference type="Pfam" id="PF07568"/>
    </source>
</evidence>
<dbReference type="Pfam" id="PF07568">
    <property type="entry name" value="HisKA_2"/>
    <property type="match status" value="1"/>
</dbReference>
<evidence type="ECO:0000313" key="3">
    <source>
        <dbReference type="Proteomes" id="UP001254257"/>
    </source>
</evidence>
<dbReference type="InterPro" id="IPR011495">
    <property type="entry name" value="Sig_transdc_His_kin_sub2_dim/P"/>
</dbReference>
<gene>
    <name evidence="2" type="ORF">RKE40_20530</name>
</gene>
<protein>
    <submittedName>
        <fullName evidence="2">Histidine kinase dimerization/phosphoacceptor domain -containing protein</fullName>
    </submittedName>
</protein>
<dbReference type="EMBL" id="JAWDID010000037">
    <property type="protein sequence ID" value="MDU0342292.1"/>
    <property type="molecule type" value="Genomic_DNA"/>
</dbReference>
<keyword evidence="3" id="KW-1185">Reference proteome</keyword>
<sequence>MALSLFRTVRGRLLALMVAIALPIAALTAAAAVSTYRTVLDAIHTSQARAADDYAVRARIWYRGALRALLATHATLTALSPDQTQECPPLDGVLRSTTGYLALHFTAPGRAPCSVSLDPEIGQAELAGIAAQMLTRPAVPIWGGVELAEARYDEVEIRGKRFLAIHTRPSPGKPDETALLLASPDLLNSVFDLGTADPGLIAGMVSRGSGVVIQRGGNRGDDSWLPRDEFVPEQIQRWRGTSRAGESRSYAARLIAAPDLYVIASFDQRAEQAATTQFYALLLAPLLTLGLLCIVYLKAVDQHCVRWLRGIESAARARRSNSGARAVVSNDMPGDIRSVAEAFNTMVDEQEVRQGKLQAALDDNRFLVRELHHRVKNSLQVVQSYIGLTKRDHQGEARIALSDAECRVHVLSAAYRFTLADGEMQPVRIDLFLDDVVAMITSLVRSRSQWVTGKVDTLAALPIDRIIPLGFLIVDVVSRTLRAVPGIGITIAVSDFDEHTIEVAISADRETPPIAPPRLFAGLLTQVEAVEVSPAKGMSLGVWRIRHSS</sequence>
<dbReference type="GO" id="GO:0016301">
    <property type="term" value="F:kinase activity"/>
    <property type="evidence" value="ECO:0007669"/>
    <property type="project" value="UniProtKB-KW"/>
</dbReference>
<dbReference type="RefSeq" id="WP_316020074.1">
    <property type="nucleotide sequence ID" value="NZ_JAWDID010000037.1"/>
</dbReference>
<evidence type="ECO:0000313" key="2">
    <source>
        <dbReference type="EMBL" id="MDU0342292.1"/>
    </source>
</evidence>
<organism evidence="2 3">
    <name type="scientific">Bosea rubneri</name>
    <dbReference type="NCBI Taxonomy" id="3075434"/>
    <lineage>
        <taxon>Bacteria</taxon>
        <taxon>Pseudomonadati</taxon>
        <taxon>Pseudomonadota</taxon>
        <taxon>Alphaproteobacteria</taxon>
        <taxon>Hyphomicrobiales</taxon>
        <taxon>Boseaceae</taxon>
        <taxon>Bosea</taxon>
    </lineage>
</organism>
<accession>A0ABU3SBX1</accession>
<feature type="domain" description="Signal transduction histidine kinase subgroup 2 dimerisation and phosphoacceptor" evidence="1">
    <location>
        <begin position="370"/>
        <end position="442"/>
    </location>
</feature>
<keyword evidence="2" id="KW-0808">Transferase</keyword>
<keyword evidence="2" id="KW-0418">Kinase</keyword>
<comment type="caution">
    <text evidence="2">The sequence shown here is derived from an EMBL/GenBank/DDBJ whole genome shotgun (WGS) entry which is preliminary data.</text>
</comment>